<gene>
    <name evidence="1" type="ORF">HSBAA_PA_3300</name>
</gene>
<evidence type="ECO:0000313" key="2">
    <source>
        <dbReference type="Proteomes" id="UP000320231"/>
    </source>
</evidence>
<name>A0A455UJ38_9GAMM</name>
<organism evidence="1 2">
    <name type="scientific">Vreelandella sulfidaeris</name>
    <dbReference type="NCBI Taxonomy" id="115553"/>
    <lineage>
        <taxon>Bacteria</taxon>
        <taxon>Pseudomonadati</taxon>
        <taxon>Pseudomonadota</taxon>
        <taxon>Gammaproteobacteria</taxon>
        <taxon>Oceanospirillales</taxon>
        <taxon>Halomonadaceae</taxon>
        <taxon>Vreelandella</taxon>
    </lineage>
</organism>
<geneLocation type="plasmid" evidence="2">
    <name>pbaa-803-a dna</name>
</geneLocation>
<proteinExistence type="predicted"/>
<dbReference type="EMBL" id="AP019515">
    <property type="protein sequence ID" value="BBI65727.1"/>
    <property type="molecule type" value="Genomic_DNA"/>
</dbReference>
<dbReference type="KEGG" id="hsr:HSBAA_PA_3300"/>
<accession>A0A455UJ38</accession>
<sequence>MLRGVKPGAGYSEVFVKHEGGLFRFVVDPYSYFLYSTNPKDQARLMKLTEEGHSTQEAIRMLAEGKG</sequence>
<keyword evidence="1" id="KW-0614">Plasmid</keyword>
<protein>
    <submittedName>
        <fullName evidence="1">Uncharacterized protein</fullName>
    </submittedName>
</protein>
<dbReference type="AlphaFoldDB" id="A0A455UJ38"/>
<reference evidence="1 2" key="1">
    <citation type="journal article" date="2019" name="Microbiol. Resour. Announc.">
        <title>Complete Genome Sequence of Halomonas sulfidaeris Strain Esulfide1 Isolated from a Metal Sulfide Rock at a Depth of 2,200 Meters, Obtained Using Nanopore Sequencing.</title>
        <authorList>
            <person name="Saito M."/>
            <person name="Nishigata A."/>
            <person name="Galipon J."/>
            <person name="Arakawa K."/>
        </authorList>
    </citation>
    <scope>NUCLEOTIDE SEQUENCE [LARGE SCALE GENOMIC DNA]</scope>
    <source>
        <strain evidence="1 2">ATCC BAA-803</strain>
        <plasmid evidence="2">pbaa-803-a dna</plasmid>
    </source>
</reference>
<evidence type="ECO:0000313" key="1">
    <source>
        <dbReference type="EMBL" id="BBI65727.1"/>
    </source>
</evidence>
<dbReference type="Proteomes" id="UP000320231">
    <property type="component" value="Plasmid pBAA-803-A"/>
</dbReference>